<feature type="region of interest" description="Disordered" evidence="1">
    <location>
        <begin position="148"/>
        <end position="195"/>
    </location>
</feature>
<gene>
    <name evidence="2" type="ORF">K402DRAFT_439219</name>
</gene>
<evidence type="ECO:0000313" key="3">
    <source>
        <dbReference type="Proteomes" id="UP000800041"/>
    </source>
</evidence>
<organism evidence="2 3">
    <name type="scientific">Aulographum hederae CBS 113979</name>
    <dbReference type="NCBI Taxonomy" id="1176131"/>
    <lineage>
        <taxon>Eukaryota</taxon>
        <taxon>Fungi</taxon>
        <taxon>Dikarya</taxon>
        <taxon>Ascomycota</taxon>
        <taxon>Pezizomycotina</taxon>
        <taxon>Dothideomycetes</taxon>
        <taxon>Pleosporomycetidae</taxon>
        <taxon>Aulographales</taxon>
        <taxon>Aulographaceae</taxon>
    </lineage>
</organism>
<feature type="compositionally biased region" description="Polar residues" evidence="1">
    <location>
        <begin position="72"/>
        <end position="84"/>
    </location>
</feature>
<dbReference type="Proteomes" id="UP000800041">
    <property type="component" value="Unassembled WGS sequence"/>
</dbReference>
<dbReference type="AlphaFoldDB" id="A0A6G1GLN7"/>
<feature type="compositionally biased region" description="Acidic residues" evidence="1">
    <location>
        <begin position="168"/>
        <end position="186"/>
    </location>
</feature>
<feature type="region of interest" description="Disordered" evidence="1">
    <location>
        <begin position="65"/>
        <end position="89"/>
    </location>
</feature>
<sequence>MPFSHFFKYTAKLEDDFKHLIPHIHLRNPLRKDYDMRQLSSTDTTNKNNKTTNETLSTTICQLRPEMPPHLTPSQTAHRANPSNRADHNKPLSAYETAALLKQWNAYVRHHPSRCARDDIVRLPDGRTEFREVACTMPQLEVWSFGGAWGRSRGRRGGDGDGSYGGDGDGDGDEDDDDDDDEEEIDPKDTSSNYVSSPEYIGVWVLVDRPSPDEDSSGNGMVAQGMGISSMPPPLPSRTLKRTYAVKSIQSTKPSILHSTAATLSLRSITASASSHPPNPNHPLHGEFTHLNVRYIWTAVPADATIVFRQYWSETDFATFRADWPREGSCVPPQLRGLFEGGRWIGDWKGRLGVRV</sequence>
<evidence type="ECO:0000256" key="1">
    <source>
        <dbReference type="SAM" id="MobiDB-lite"/>
    </source>
</evidence>
<proteinExistence type="predicted"/>
<protein>
    <submittedName>
        <fullName evidence="2">Uncharacterized protein</fullName>
    </submittedName>
</protein>
<accession>A0A6G1GLN7</accession>
<evidence type="ECO:0000313" key="2">
    <source>
        <dbReference type="EMBL" id="KAF1981876.1"/>
    </source>
</evidence>
<dbReference type="EMBL" id="ML977192">
    <property type="protein sequence ID" value="KAF1981876.1"/>
    <property type="molecule type" value="Genomic_DNA"/>
</dbReference>
<reference evidence="2" key="1">
    <citation type="journal article" date="2020" name="Stud. Mycol.">
        <title>101 Dothideomycetes genomes: a test case for predicting lifestyles and emergence of pathogens.</title>
        <authorList>
            <person name="Haridas S."/>
            <person name="Albert R."/>
            <person name="Binder M."/>
            <person name="Bloem J."/>
            <person name="Labutti K."/>
            <person name="Salamov A."/>
            <person name="Andreopoulos B."/>
            <person name="Baker S."/>
            <person name="Barry K."/>
            <person name="Bills G."/>
            <person name="Bluhm B."/>
            <person name="Cannon C."/>
            <person name="Castanera R."/>
            <person name="Culley D."/>
            <person name="Daum C."/>
            <person name="Ezra D."/>
            <person name="Gonzalez J."/>
            <person name="Henrissat B."/>
            <person name="Kuo A."/>
            <person name="Liang C."/>
            <person name="Lipzen A."/>
            <person name="Lutzoni F."/>
            <person name="Magnuson J."/>
            <person name="Mondo S."/>
            <person name="Nolan M."/>
            <person name="Ohm R."/>
            <person name="Pangilinan J."/>
            <person name="Park H.-J."/>
            <person name="Ramirez L."/>
            <person name="Alfaro M."/>
            <person name="Sun H."/>
            <person name="Tritt A."/>
            <person name="Yoshinaga Y."/>
            <person name="Zwiers L.-H."/>
            <person name="Turgeon B."/>
            <person name="Goodwin S."/>
            <person name="Spatafora J."/>
            <person name="Crous P."/>
            <person name="Grigoriev I."/>
        </authorList>
    </citation>
    <scope>NUCLEOTIDE SEQUENCE</scope>
    <source>
        <strain evidence="2">CBS 113979</strain>
    </source>
</reference>
<keyword evidence="3" id="KW-1185">Reference proteome</keyword>
<name>A0A6G1GLN7_9PEZI</name>